<feature type="binding site" evidence="8">
    <location>
        <position position="111"/>
    </location>
    <ligand>
        <name>[4Fe-4S] cluster</name>
        <dbReference type="ChEBI" id="CHEBI:49883"/>
        <label>1</label>
    </ligand>
</feature>
<evidence type="ECO:0000259" key="11">
    <source>
        <dbReference type="PROSITE" id="PS51918"/>
    </source>
</evidence>
<evidence type="ECO:0000256" key="6">
    <source>
        <dbReference type="ARBA" id="ARBA00023004"/>
    </source>
</evidence>
<feature type="binding site" evidence="8">
    <location>
        <position position="215"/>
    </location>
    <ligand>
        <name>[4Fe-4S] cluster</name>
        <dbReference type="ChEBI" id="CHEBI:49883"/>
        <label>2</label>
        <note>4Fe-4S-S-AdoMet</note>
    </ligand>
</feature>
<reference evidence="12 13" key="1">
    <citation type="journal article" date="2014" name="Environ. Microbiol.">
        <title>Comparative genomics of the marine bacterial genus Glaciecola reveals the high degree of genomic diversity and genomic characteristic for cold adaptation.</title>
        <authorList>
            <person name="Qin Q.L."/>
            <person name="Xie B.B."/>
            <person name="Yu Y."/>
            <person name="Shu Y.L."/>
            <person name="Rong J.C."/>
            <person name="Zhang Y.J."/>
            <person name="Zhao D.L."/>
            <person name="Chen X.L."/>
            <person name="Zhang X.Y."/>
            <person name="Chen B."/>
            <person name="Zhou B.C."/>
            <person name="Zhang Y.Z."/>
        </authorList>
    </citation>
    <scope>NUCLEOTIDE SEQUENCE [LARGE SCALE GENOMIC DNA]</scope>
    <source>
        <strain evidence="12 13">NO2</strain>
    </source>
</reference>
<name>A0ABQ0I3J5_9ALTE</name>
<dbReference type="SUPFAM" id="SSF102114">
    <property type="entry name" value="Radical SAM enzymes"/>
    <property type="match status" value="1"/>
</dbReference>
<keyword evidence="2 8" id="KW-0963">Cytoplasm</keyword>
<dbReference type="InterPro" id="IPR002792">
    <property type="entry name" value="TRAM_dom"/>
</dbReference>
<comment type="subcellular location">
    <subcellularLocation>
        <location evidence="8">Cytoplasm</location>
    </subcellularLocation>
</comment>
<dbReference type="Pfam" id="PF04055">
    <property type="entry name" value="Radical_SAM"/>
    <property type="match status" value="1"/>
</dbReference>
<dbReference type="NCBIfam" id="TIGR00089">
    <property type="entry name" value="MiaB/RimO family radical SAM methylthiotransferase"/>
    <property type="match status" value="1"/>
</dbReference>
<dbReference type="Gene3D" id="3.80.30.20">
    <property type="entry name" value="tm_1862 like domain"/>
    <property type="match status" value="1"/>
</dbReference>
<dbReference type="InterPro" id="IPR038135">
    <property type="entry name" value="Methylthiotransferase_N_sf"/>
</dbReference>
<dbReference type="Gene3D" id="2.40.50.140">
    <property type="entry name" value="Nucleic acid-binding proteins"/>
    <property type="match status" value="1"/>
</dbReference>
<keyword evidence="13" id="KW-1185">Reference proteome</keyword>
<feature type="domain" description="Radical SAM core" evidence="11">
    <location>
        <begin position="194"/>
        <end position="431"/>
    </location>
</feature>
<dbReference type="EMBL" id="BAEK01000020">
    <property type="protein sequence ID" value="GAC03903.1"/>
    <property type="molecule type" value="Genomic_DNA"/>
</dbReference>
<dbReference type="PROSITE" id="PS51449">
    <property type="entry name" value="MTTASE_N"/>
    <property type="match status" value="1"/>
</dbReference>
<evidence type="ECO:0000256" key="5">
    <source>
        <dbReference type="ARBA" id="ARBA00022723"/>
    </source>
</evidence>
<keyword evidence="12" id="KW-0689">Ribosomal protein</keyword>
<dbReference type="CDD" id="cd01335">
    <property type="entry name" value="Radical_SAM"/>
    <property type="match status" value="1"/>
</dbReference>
<dbReference type="HAMAP" id="MF_01865">
    <property type="entry name" value="MTTase_RimO"/>
    <property type="match status" value="1"/>
</dbReference>
<feature type="binding site" evidence="8">
    <location>
        <position position="140"/>
    </location>
    <ligand>
        <name>[4Fe-4S] cluster</name>
        <dbReference type="ChEBI" id="CHEBI:49883"/>
        <label>1</label>
    </ligand>
</feature>
<evidence type="ECO:0000259" key="9">
    <source>
        <dbReference type="PROSITE" id="PS50926"/>
    </source>
</evidence>
<evidence type="ECO:0000256" key="8">
    <source>
        <dbReference type="HAMAP-Rule" id="MF_01865"/>
    </source>
</evidence>
<accession>A0ABQ0I3J5</accession>
<keyword evidence="5 8" id="KW-0479">Metal-binding</keyword>
<dbReference type="InterPro" id="IPR007197">
    <property type="entry name" value="rSAM"/>
</dbReference>
<feature type="binding site" evidence="8">
    <location>
        <position position="212"/>
    </location>
    <ligand>
        <name>[4Fe-4S] cluster</name>
        <dbReference type="ChEBI" id="CHEBI:49883"/>
        <label>2</label>
        <note>4Fe-4S-S-AdoMet</note>
    </ligand>
</feature>
<evidence type="ECO:0000256" key="7">
    <source>
        <dbReference type="ARBA" id="ARBA00023014"/>
    </source>
</evidence>
<evidence type="ECO:0000313" key="12">
    <source>
        <dbReference type="EMBL" id="GAC03903.1"/>
    </source>
</evidence>
<evidence type="ECO:0000256" key="1">
    <source>
        <dbReference type="ARBA" id="ARBA00022485"/>
    </source>
</evidence>
<feature type="binding site" evidence="8">
    <location>
        <position position="75"/>
    </location>
    <ligand>
        <name>[4Fe-4S] cluster</name>
        <dbReference type="ChEBI" id="CHEBI:49883"/>
        <label>1</label>
    </ligand>
</feature>
<evidence type="ECO:0000313" key="13">
    <source>
        <dbReference type="Proteomes" id="UP000008372"/>
    </source>
</evidence>
<dbReference type="InterPro" id="IPR006638">
    <property type="entry name" value="Elp3/MiaA/NifB-like_rSAM"/>
</dbReference>
<feature type="domain" description="MTTase N-terminal" evidence="10">
    <location>
        <begin position="66"/>
        <end position="176"/>
    </location>
</feature>
<dbReference type="Proteomes" id="UP000008372">
    <property type="component" value="Unassembled WGS sequence"/>
</dbReference>
<keyword evidence="7 8" id="KW-0411">Iron-sulfur</keyword>
<feature type="domain" description="TRAM" evidence="9">
    <location>
        <begin position="434"/>
        <end position="500"/>
    </location>
</feature>
<comment type="caution">
    <text evidence="12">The sequence shown here is derived from an EMBL/GenBank/DDBJ whole genome shotgun (WGS) entry which is preliminary data.</text>
</comment>
<dbReference type="SFLD" id="SFLDG01061">
    <property type="entry name" value="methylthiotransferase"/>
    <property type="match status" value="1"/>
</dbReference>
<dbReference type="PROSITE" id="PS50926">
    <property type="entry name" value="TRAM"/>
    <property type="match status" value="1"/>
</dbReference>
<comment type="cofactor">
    <cofactor evidence="8">
        <name>[4Fe-4S] cluster</name>
        <dbReference type="ChEBI" id="CHEBI:49883"/>
    </cofactor>
    <text evidence="8">Binds 2 [4Fe-4S] clusters. One cluster is coordinated with 3 cysteines and an exchangeable S-adenosyl-L-methionine.</text>
</comment>
<dbReference type="PANTHER" id="PTHR43837:SF1">
    <property type="entry name" value="RIBOSOMAL PROTEIN US12 METHYLTHIOTRANSFERASE RIMO"/>
    <property type="match status" value="1"/>
</dbReference>
<dbReference type="InterPro" id="IPR005839">
    <property type="entry name" value="Methylthiotransferase"/>
</dbReference>
<comment type="catalytic activity">
    <reaction evidence="8">
        <text>L-aspartate(89)-[ribosomal protein uS12]-hydrogen + (sulfur carrier)-SH + AH2 + 2 S-adenosyl-L-methionine = 3-methylsulfanyl-L-aspartate(89)-[ribosomal protein uS12]-hydrogen + (sulfur carrier)-H + 5'-deoxyadenosine + L-methionine + A + S-adenosyl-L-homocysteine + 2 H(+)</text>
        <dbReference type="Rhea" id="RHEA:37087"/>
        <dbReference type="Rhea" id="RHEA-COMP:10460"/>
        <dbReference type="Rhea" id="RHEA-COMP:10461"/>
        <dbReference type="Rhea" id="RHEA-COMP:14737"/>
        <dbReference type="Rhea" id="RHEA-COMP:14739"/>
        <dbReference type="ChEBI" id="CHEBI:13193"/>
        <dbReference type="ChEBI" id="CHEBI:15378"/>
        <dbReference type="ChEBI" id="CHEBI:17319"/>
        <dbReference type="ChEBI" id="CHEBI:17499"/>
        <dbReference type="ChEBI" id="CHEBI:29917"/>
        <dbReference type="ChEBI" id="CHEBI:29961"/>
        <dbReference type="ChEBI" id="CHEBI:57844"/>
        <dbReference type="ChEBI" id="CHEBI:57856"/>
        <dbReference type="ChEBI" id="CHEBI:59789"/>
        <dbReference type="ChEBI" id="CHEBI:64428"/>
        <dbReference type="ChEBI" id="CHEBI:73599"/>
        <dbReference type="EC" id="2.8.4.4"/>
    </reaction>
</comment>
<evidence type="ECO:0000256" key="4">
    <source>
        <dbReference type="ARBA" id="ARBA00022691"/>
    </source>
</evidence>
<comment type="function">
    <text evidence="8">Catalyzes the methylthiolation of an aspartic acid residue of ribosomal protein uS12.</text>
</comment>
<keyword evidence="1 8" id="KW-0004">4Fe-4S</keyword>
<dbReference type="Pfam" id="PF00919">
    <property type="entry name" value="UPF0004"/>
    <property type="match status" value="1"/>
</dbReference>
<organism evidence="12 13">
    <name type="scientific">Paraglaciecola agarilytica NO2</name>
    <dbReference type="NCBI Taxonomy" id="1125747"/>
    <lineage>
        <taxon>Bacteria</taxon>
        <taxon>Pseudomonadati</taxon>
        <taxon>Pseudomonadota</taxon>
        <taxon>Gammaproteobacteria</taxon>
        <taxon>Alteromonadales</taxon>
        <taxon>Alteromonadaceae</taxon>
        <taxon>Paraglaciecola</taxon>
    </lineage>
</organism>
<dbReference type="SMART" id="SM00729">
    <property type="entry name" value="Elp3"/>
    <property type="match status" value="1"/>
</dbReference>
<protein>
    <recommendedName>
        <fullName evidence="8">Ribosomal protein uS12 methylthiotransferase RimO</fullName>
        <shortName evidence="8">uS12 MTTase</shortName>
        <shortName evidence="8">uS12 methylthiotransferase</shortName>
        <ecNumber evidence="8">2.8.4.4</ecNumber>
    </recommendedName>
    <alternativeName>
        <fullName evidence="8">Ribosomal protein uS12 (aspartate-C(3))-methylthiotransferase</fullName>
    </alternativeName>
    <alternativeName>
        <fullName evidence="8">Ribosome maturation factor RimO</fullName>
    </alternativeName>
</protein>
<dbReference type="NCBIfam" id="TIGR01125">
    <property type="entry name" value="30S ribosomal protein S12 methylthiotransferase RimO"/>
    <property type="match status" value="1"/>
</dbReference>
<dbReference type="SFLD" id="SFLDG01082">
    <property type="entry name" value="B12-binding_domain_containing"/>
    <property type="match status" value="1"/>
</dbReference>
<dbReference type="Gene3D" id="3.40.50.12160">
    <property type="entry name" value="Methylthiotransferase, N-terminal domain"/>
    <property type="match status" value="1"/>
</dbReference>
<dbReference type="InterPro" id="IPR013848">
    <property type="entry name" value="Methylthiotransferase_N"/>
</dbReference>
<dbReference type="Pfam" id="PF18693">
    <property type="entry name" value="TRAM_2"/>
    <property type="match status" value="1"/>
</dbReference>
<comment type="similarity">
    <text evidence="8">Belongs to the methylthiotransferase family. RimO subfamily.</text>
</comment>
<dbReference type="PANTHER" id="PTHR43837">
    <property type="entry name" value="RIBOSOMAL PROTEIN S12 METHYLTHIOTRANSFERASE RIMO"/>
    <property type="match status" value="1"/>
</dbReference>
<dbReference type="GO" id="GO:0016740">
    <property type="term" value="F:transferase activity"/>
    <property type="evidence" value="ECO:0007669"/>
    <property type="project" value="UniProtKB-KW"/>
</dbReference>
<evidence type="ECO:0000259" key="10">
    <source>
        <dbReference type="PROSITE" id="PS51449"/>
    </source>
</evidence>
<proteinExistence type="inferred from homology"/>
<sequence>MIHRYLACESPNISVIIPAIGTRRDILLYFEHLMTVETFNPKQTTTLETPVKTIAADKPSSLSTGSRIGFVSLGCPKNLVDSERILTQLRTEGYDVVNTYNDADLVIVNTCGFIDTAVQESLDTIGEALAENGKVIVTGCLGIKEDEIREVHPNVLAITGPHAYEEVVNQVHEHLPQPSHNPYLNLVPDIGVKLTPRHYAYLKISEGCNHRCTFCIIPSMRGDLVSRPIGEILDEAQRLKNAGVKELLVISQDTSAYGVDVKNKMGFWNGMPVKTGMTELCEKLGEMGMWVRLHYVYPYPSVDKVMPLMASGKVLPYLDIPFQHASPRILKLMKRPAAAERTMERIKKWRELCPELVIRSTFIVGFPGETEEDFQMLLDFLDEAQLERVGCFKYSDVEGAKANDLPDPVSEEVKQERFERFMQKQQQISTAKLQRRIGSTIQVLIDEVDEEGAIGRSFADAPEIDGLVYLNGDVTLKPGDLITATVEHADEYDLWASRTVNSDLSA</sequence>
<dbReference type="EC" id="2.8.4.4" evidence="8"/>
<dbReference type="InterPro" id="IPR058240">
    <property type="entry name" value="rSAM_sf"/>
</dbReference>
<dbReference type="InterPro" id="IPR020612">
    <property type="entry name" value="Methylthiotransferase_CS"/>
</dbReference>
<keyword evidence="12" id="KW-0687">Ribonucleoprotein</keyword>
<dbReference type="InterPro" id="IPR023404">
    <property type="entry name" value="rSAM_horseshoe"/>
</dbReference>
<dbReference type="PROSITE" id="PS01278">
    <property type="entry name" value="MTTASE_RADICAL"/>
    <property type="match status" value="1"/>
</dbReference>
<dbReference type="SFLD" id="SFLDS00029">
    <property type="entry name" value="Radical_SAM"/>
    <property type="match status" value="1"/>
</dbReference>
<dbReference type="InterPro" id="IPR012340">
    <property type="entry name" value="NA-bd_OB-fold"/>
</dbReference>
<dbReference type="InterPro" id="IPR005840">
    <property type="entry name" value="Ribosomal_uS12_MeSTrfase_RimO"/>
</dbReference>
<keyword evidence="4 8" id="KW-0949">S-adenosyl-L-methionine</keyword>
<dbReference type="GO" id="GO:0005840">
    <property type="term" value="C:ribosome"/>
    <property type="evidence" value="ECO:0007669"/>
    <property type="project" value="UniProtKB-KW"/>
</dbReference>
<dbReference type="SFLD" id="SFLDF00274">
    <property type="entry name" value="ribosomal_protein_S12_methylth"/>
    <property type="match status" value="1"/>
</dbReference>
<keyword evidence="3 8" id="KW-0808">Transferase</keyword>
<evidence type="ECO:0000256" key="3">
    <source>
        <dbReference type="ARBA" id="ARBA00022679"/>
    </source>
</evidence>
<dbReference type="PROSITE" id="PS51918">
    <property type="entry name" value="RADICAL_SAM"/>
    <property type="match status" value="1"/>
</dbReference>
<evidence type="ECO:0000256" key="2">
    <source>
        <dbReference type="ARBA" id="ARBA00022490"/>
    </source>
</evidence>
<gene>
    <name evidence="8 12" type="primary">rimO</name>
    <name evidence="12" type="ORF">GAGA_1040</name>
</gene>
<keyword evidence="6 8" id="KW-0408">Iron</keyword>
<feature type="binding site" evidence="8">
    <location>
        <position position="208"/>
    </location>
    <ligand>
        <name>[4Fe-4S] cluster</name>
        <dbReference type="ChEBI" id="CHEBI:49883"/>
        <label>2</label>
        <note>4Fe-4S-S-AdoMet</note>
    </ligand>
</feature>